<dbReference type="InterPro" id="IPR053148">
    <property type="entry name" value="PD-DEXK-like_domain"/>
</dbReference>
<gene>
    <name evidence="4" type="ORF">SOCE26_041380</name>
</gene>
<dbReference type="InterPro" id="IPR009362">
    <property type="entry name" value="YhcG_C"/>
</dbReference>
<dbReference type="Gene3D" id="3.40.1350.10">
    <property type="match status" value="1"/>
</dbReference>
<evidence type="ECO:0000259" key="3">
    <source>
        <dbReference type="Pfam" id="PF17761"/>
    </source>
</evidence>
<dbReference type="Pfam" id="PF06250">
    <property type="entry name" value="YhcG_C"/>
    <property type="match status" value="1"/>
</dbReference>
<feature type="domain" description="YhcG N-terminal" evidence="3">
    <location>
        <begin position="54"/>
        <end position="190"/>
    </location>
</feature>
<name>A0A2L0ETU6_SORCE</name>
<dbReference type="Pfam" id="PF17761">
    <property type="entry name" value="DUF1016_N"/>
    <property type="match status" value="1"/>
</dbReference>
<evidence type="ECO:0000259" key="2">
    <source>
        <dbReference type="Pfam" id="PF06250"/>
    </source>
</evidence>
<proteinExistence type="predicted"/>
<sequence length="396" mass="45071">MTPPSKRPRGAKKPAPPVRGSVKPPKKRPAGKKSLVAARRATPTPPARASLALEIGRMIEAARRQVAQAANASLTTLYWQIGVRIRQDVLKERRAEYGAEIVAALGRQLEARFGRGFGEKNLRRMVQFAEAFPDAEIVAALRRHLGWSHFKLLIPMKDPLKREFYAEMCRVEGWSTRALQQKIDGMLFERTALSKKPDKLIKKELTALRESDRLTPDLVFQDPYLLDFLGLRDTFSEKDLESALLREIERFLLELGAGFAFVERQKRITLDGDDYYVDLLFFHRRLRRLVVIELKIGDFKPSDTGQVELYLRWLDRHERQPGEEPPVAIILCAGKKRETVEYLDLGKSGIHVAEYLTELPPRELLRARFHKALAAARARLEQRALSDGADAPRPVG</sequence>
<feature type="compositionally biased region" description="Basic residues" evidence="1">
    <location>
        <begin position="1"/>
        <end position="12"/>
    </location>
</feature>
<feature type="region of interest" description="Disordered" evidence="1">
    <location>
        <begin position="1"/>
        <end position="45"/>
    </location>
</feature>
<dbReference type="Proteomes" id="UP000238348">
    <property type="component" value="Chromosome"/>
</dbReference>
<reference evidence="4 5" key="1">
    <citation type="submission" date="2015-09" db="EMBL/GenBank/DDBJ databases">
        <title>Sorangium comparison.</title>
        <authorList>
            <person name="Zaburannyi N."/>
            <person name="Bunk B."/>
            <person name="Overmann J."/>
            <person name="Mueller R."/>
        </authorList>
    </citation>
    <scope>NUCLEOTIDE SEQUENCE [LARGE SCALE GENOMIC DNA]</scope>
    <source>
        <strain evidence="4 5">So ce26</strain>
    </source>
</reference>
<feature type="domain" description="YhcG PDDEXK nuclease" evidence="2">
    <location>
        <begin position="219"/>
        <end position="363"/>
    </location>
</feature>
<dbReference type="InterPro" id="IPR011856">
    <property type="entry name" value="tRNA_endonuc-like_dom_sf"/>
</dbReference>
<accession>A0A2L0ETU6</accession>
<dbReference type="AlphaFoldDB" id="A0A2L0ETU6"/>
<protein>
    <recommendedName>
        <fullName evidence="6">DUF1016 domain-containing protein</fullName>
    </recommendedName>
</protein>
<dbReference type="EMBL" id="CP012673">
    <property type="protein sequence ID" value="AUX42705.1"/>
    <property type="molecule type" value="Genomic_DNA"/>
</dbReference>
<dbReference type="GO" id="GO:0003676">
    <property type="term" value="F:nucleic acid binding"/>
    <property type="evidence" value="ECO:0007669"/>
    <property type="project" value="InterPro"/>
</dbReference>
<organism evidence="4 5">
    <name type="scientific">Sorangium cellulosum</name>
    <name type="common">Polyangium cellulosum</name>
    <dbReference type="NCBI Taxonomy" id="56"/>
    <lineage>
        <taxon>Bacteria</taxon>
        <taxon>Pseudomonadati</taxon>
        <taxon>Myxococcota</taxon>
        <taxon>Polyangia</taxon>
        <taxon>Polyangiales</taxon>
        <taxon>Polyangiaceae</taxon>
        <taxon>Sorangium</taxon>
    </lineage>
</organism>
<dbReference type="OrthoDB" id="9801263at2"/>
<dbReference type="InterPro" id="IPR041527">
    <property type="entry name" value="YhcG_N"/>
</dbReference>
<evidence type="ECO:0008006" key="6">
    <source>
        <dbReference type="Google" id="ProtNLM"/>
    </source>
</evidence>
<dbReference type="PANTHER" id="PTHR30547">
    <property type="entry name" value="UNCHARACTERIZED PROTEIN YHCG-RELATED"/>
    <property type="match status" value="1"/>
</dbReference>
<evidence type="ECO:0000313" key="4">
    <source>
        <dbReference type="EMBL" id="AUX42705.1"/>
    </source>
</evidence>
<evidence type="ECO:0000313" key="5">
    <source>
        <dbReference type="Proteomes" id="UP000238348"/>
    </source>
</evidence>
<dbReference type="PANTHER" id="PTHR30547:SF5">
    <property type="entry name" value="NUCLEASE YHCG-RELATED"/>
    <property type="match status" value="1"/>
</dbReference>
<evidence type="ECO:0000256" key="1">
    <source>
        <dbReference type="SAM" id="MobiDB-lite"/>
    </source>
</evidence>